<keyword evidence="2" id="KW-1185">Reference proteome</keyword>
<proteinExistence type="predicted"/>
<name>A0ACC3APC3_9EURO</name>
<dbReference type="Proteomes" id="UP001177260">
    <property type="component" value="Unassembled WGS sequence"/>
</dbReference>
<dbReference type="EMBL" id="JAOPJF010000106">
    <property type="protein sequence ID" value="KAK1139509.1"/>
    <property type="molecule type" value="Genomic_DNA"/>
</dbReference>
<accession>A0ACC3APC3</accession>
<sequence>MLLPRLSTLLGLVGLASLPAANAYDGDDNVKSIPSCSSGSPPLHLSYLALGGSSGPIPPFRAAPLTLLQPYLDSDFQSRWFDFGGDTIIRADNGVWANQPLDMSVLQRTGRHSRGGSSRVFLSLLPTGRLIEVEFKIHGNGNLHGDGFAMWLTKQRATQGPVFGSTDNFEGLGIFFDTYKNNRPGTSFPYVMAMMGDGQTTYDQAHDGKANELAGCSARGLRGASIPTKARLTYFQDKTLTLDLQYKSEDTWNNCFKLDASDTNIAIPSVAYLGFSAETGELSDNHDIVSVKSNNLYGVGGSRSSSSDSKRASSPKNDRARVKRTQKKKGSWGWFVFKTLLFLVAVAGAYVGYTVYRTKQRYSRF</sequence>
<evidence type="ECO:0000313" key="2">
    <source>
        <dbReference type="Proteomes" id="UP001177260"/>
    </source>
</evidence>
<reference evidence="1 2" key="1">
    <citation type="journal article" date="2023" name="ACS Omega">
        <title>Identification of the Neoaspergillic Acid Biosynthesis Gene Cluster by Establishing an In Vitro CRISPR-Ribonucleoprotein Genetic System in Aspergillus melleus.</title>
        <authorList>
            <person name="Yuan B."/>
            <person name="Grau M.F."/>
            <person name="Murata R.M."/>
            <person name="Torok T."/>
            <person name="Venkateswaran K."/>
            <person name="Stajich J.E."/>
            <person name="Wang C.C.C."/>
        </authorList>
    </citation>
    <scope>NUCLEOTIDE SEQUENCE [LARGE SCALE GENOMIC DNA]</scope>
    <source>
        <strain evidence="1 2">IMV 1140</strain>
    </source>
</reference>
<protein>
    <submittedName>
        <fullName evidence="1">Uncharacterized protein</fullName>
    </submittedName>
</protein>
<gene>
    <name evidence="1" type="ORF">N8T08_000715</name>
</gene>
<organism evidence="1 2">
    <name type="scientific">Aspergillus melleus</name>
    <dbReference type="NCBI Taxonomy" id="138277"/>
    <lineage>
        <taxon>Eukaryota</taxon>
        <taxon>Fungi</taxon>
        <taxon>Dikarya</taxon>
        <taxon>Ascomycota</taxon>
        <taxon>Pezizomycotina</taxon>
        <taxon>Eurotiomycetes</taxon>
        <taxon>Eurotiomycetidae</taxon>
        <taxon>Eurotiales</taxon>
        <taxon>Aspergillaceae</taxon>
        <taxon>Aspergillus</taxon>
        <taxon>Aspergillus subgen. Circumdati</taxon>
    </lineage>
</organism>
<evidence type="ECO:0000313" key="1">
    <source>
        <dbReference type="EMBL" id="KAK1139509.1"/>
    </source>
</evidence>
<comment type="caution">
    <text evidence="1">The sequence shown here is derived from an EMBL/GenBank/DDBJ whole genome shotgun (WGS) entry which is preliminary data.</text>
</comment>